<feature type="region of interest" description="Disordered" evidence="1">
    <location>
        <begin position="43"/>
        <end position="66"/>
    </location>
</feature>
<protein>
    <submittedName>
        <fullName evidence="2">Uncharacterized protein</fullName>
    </submittedName>
</protein>
<proteinExistence type="predicted"/>
<sequence>MIIYFESHLSQQSFQVQISAQLAAAAAAVVVAEIEPKFANSKPEYDHLEKDRVPNPEHVDFPHLVP</sequence>
<organism evidence="2 3">
    <name type="scientific">Cannabis sativa</name>
    <name type="common">Hemp</name>
    <name type="synonym">Marijuana</name>
    <dbReference type="NCBI Taxonomy" id="3483"/>
    <lineage>
        <taxon>Eukaryota</taxon>
        <taxon>Viridiplantae</taxon>
        <taxon>Streptophyta</taxon>
        <taxon>Embryophyta</taxon>
        <taxon>Tracheophyta</taxon>
        <taxon>Spermatophyta</taxon>
        <taxon>Magnoliopsida</taxon>
        <taxon>eudicotyledons</taxon>
        <taxon>Gunneridae</taxon>
        <taxon>Pentapetalae</taxon>
        <taxon>rosids</taxon>
        <taxon>fabids</taxon>
        <taxon>Rosales</taxon>
        <taxon>Cannabaceae</taxon>
        <taxon>Cannabis</taxon>
    </lineage>
</organism>
<dbReference type="EMBL" id="UZAU01000365">
    <property type="status" value="NOT_ANNOTATED_CDS"/>
    <property type="molecule type" value="Genomic_DNA"/>
</dbReference>
<evidence type="ECO:0000256" key="1">
    <source>
        <dbReference type="SAM" id="MobiDB-lite"/>
    </source>
</evidence>
<dbReference type="AlphaFoldDB" id="A0A803QYE4"/>
<dbReference type="Gramene" id="novel_model_2889_5bd9a17a">
    <property type="protein sequence ID" value="cds.novel_model_2889_5bd9a17a"/>
    <property type="gene ID" value="novel_gene_1545_5bd9a17a"/>
</dbReference>
<accession>A0A803QYE4</accession>
<keyword evidence="3" id="KW-1185">Reference proteome</keyword>
<reference evidence="2" key="2">
    <citation type="submission" date="2021-03" db="UniProtKB">
        <authorList>
            <consortium name="EnsemblPlants"/>
        </authorList>
    </citation>
    <scope>IDENTIFICATION</scope>
</reference>
<dbReference type="EnsemblPlants" id="novel_model_2889_5bd9a17a">
    <property type="protein sequence ID" value="cds.novel_model_2889_5bd9a17a"/>
    <property type="gene ID" value="novel_gene_1545_5bd9a17a"/>
</dbReference>
<name>A0A803QYE4_CANSA</name>
<evidence type="ECO:0000313" key="3">
    <source>
        <dbReference type="Proteomes" id="UP000596661"/>
    </source>
</evidence>
<reference evidence="2" key="1">
    <citation type="submission" date="2018-11" db="EMBL/GenBank/DDBJ databases">
        <authorList>
            <person name="Grassa J C."/>
        </authorList>
    </citation>
    <scope>NUCLEOTIDE SEQUENCE [LARGE SCALE GENOMIC DNA]</scope>
</reference>
<dbReference type="Proteomes" id="UP000596661">
    <property type="component" value="Chromosome 4"/>
</dbReference>
<evidence type="ECO:0000313" key="2">
    <source>
        <dbReference type="EnsemblPlants" id="cds.novel_model_2889_5bd9a17a"/>
    </source>
</evidence>